<dbReference type="AlphaFoldDB" id="A0A9L0I8K4"/>
<evidence type="ECO:0000313" key="1">
    <source>
        <dbReference type="Ensembl" id="ENSEASP00005036919.1"/>
    </source>
</evidence>
<name>A0A9L0I8K4_EQUAS</name>
<reference evidence="1 2" key="1">
    <citation type="journal article" date="2020" name="Nat. Commun.">
        <title>Donkey genomes provide new insights into domestication and selection for coat color.</title>
        <authorList>
            <person name="Wang"/>
            <person name="C."/>
            <person name="Li"/>
            <person name="H."/>
            <person name="Guo"/>
            <person name="Y."/>
            <person name="Huang"/>
            <person name="J."/>
            <person name="Sun"/>
            <person name="Y."/>
            <person name="Min"/>
            <person name="J."/>
            <person name="Wang"/>
            <person name="J."/>
            <person name="Fang"/>
            <person name="X."/>
            <person name="Zhao"/>
            <person name="Z."/>
            <person name="Wang"/>
            <person name="S."/>
            <person name="Zhang"/>
            <person name="Y."/>
            <person name="Liu"/>
            <person name="Q."/>
            <person name="Jiang"/>
            <person name="Q."/>
            <person name="Wang"/>
            <person name="X."/>
            <person name="Guo"/>
            <person name="Y."/>
            <person name="Yang"/>
            <person name="C."/>
            <person name="Wang"/>
            <person name="Y."/>
            <person name="Tian"/>
            <person name="F."/>
            <person name="Zhuang"/>
            <person name="G."/>
            <person name="Fan"/>
            <person name="Y."/>
            <person name="Gao"/>
            <person name="Q."/>
            <person name="Li"/>
            <person name="Y."/>
            <person name="Ju"/>
            <person name="Z."/>
            <person name="Li"/>
            <person name="J."/>
            <person name="Li"/>
            <person name="R."/>
            <person name="Hou"/>
            <person name="M."/>
            <person name="Yang"/>
            <person name="G."/>
            <person name="Liu"/>
            <person name="G."/>
            <person name="Liu"/>
            <person name="W."/>
            <person name="Guo"/>
            <person name="J."/>
            <person name="Pan"/>
            <person name="S."/>
            <person name="Fan"/>
            <person name="G."/>
            <person name="Zhang"/>
            <person name="W."/>
            <person name="Zhang"/>
            <person name="R."/>
            <person name="Yu"/>
            <person name="J."/>
            <person name="Zhang"/>
            <person name="X."/>
            <person name="Yin"/>
            <person name="Q."/>
            <person name="Ji"/>
            <person name="C."/>
            <person name="Jin"/>
            <person name="Y."/>
            <person name="Yue"/>
            <person name="G."/>
            <person name="Liu"/>
            <person name="M."/>
            <person name="Xu"/>
            <person name="J."/>
            <person name="Liu"/>
            <person name="S."/>
            <person name="Jordana"/>
            <person name="J."/>
            <person name="Noce"/>
            <person name="A."/>
            <person name="Amills"/>
            <person name="M."/>
            <person name="Wu"/>
            <person name="D.D."/>
            <person name="Li"/>
            <person name="S."/>
            <person name="Zhou"/>
            <person name="X. and Zhong"/>
            <person name="J."/>
        </authorList>
    </citation>
    <scope>NUCLEOTIDE SEQUENCE [LARGE SCALE GENOMIC DNA]</scope>
</reference>
<proteinExistence type="predicted"/>
<reference evidence="1" key="3">
    <citation type="submission" date="2025-09" db="UniProtKB">
        <authorList>
            <consortium name="Ensembl"/>
        </authorList>
    </citation>
    <scope>IDENTIFICATION</scope>
</reference>
<dbReference type="Proteomes" id="UP000694387">
    <property type="component" value="Chromosome 2"/>
</dbReference>
<reference evidence="1" key="2">
    <citation type="submission" date="2025-08" db="UniProtKB">
        <authorList>
            <consortium name="Ensembl"/>
        </authorList>
    </citation>
    <scope>IDENTIFICATION</scope>
</reference>
<dbReference type="Ensembl" id="ENSEAST00005052356.1">
    <property type="protein sequence ID" value="ENSEASP00005036919.1"/>
    <property type="gene ID" value="ENSEASG00005037883.1"/>
</dbReference>
<keyword evidence="2" id="KW-1185">Reference proteome</keyword>
<protein>
    <submittedName>
        <fullName evidence="1">Uncharacterized protein</fullName>
    </submittedName>
</protein>
<organism evidence="1 2">
    <name type="scientific">Equus asinus</name>
    <name type="common">Donkey</name>
    <name type="synonym">Equus africanus asinus</name>
    <dbReference type="NCBI Taxonomy" id="9793"/>
    <lineage>
        <taxon>Eukaryota</taxon>
        <taxon>Metazoa</taxon>
        <taxon>Chordata</taxon>
        <taxon>Craniata</taxon>
        <taxon>Vertebrata</taxon>
        <taxon>Euteleostomi</taxon>
        <taxon>Mammalia</taxon>
        <taxon>Eutheria</taxon>
        <taxon>Laurasiatheria</taxon>
        <taxon>Perissodactyla</taxon>
        <taxon>Equidae</taxon>
        <taxon>Equus</taxon>
    </lineage>
</organism>
<sequence length="151" mass="17833">MSRHFPKEDIQTANKHMKRCSTSLIIREMQIKTRLRYHLIQVKMAIITKTKNNKGWRVYGEKGTLTHCWWKCKVVQLLWKTVWRSLKNLKIEMLYDPAIPILDSYPNNLKSTIRSKICAPTSIAALFTTAKTCKQSKCPSTNDWIKEMWYI</sequence>
<dbReference type="GeneTree" id="ENSGT01150000286916"/>
<evidence type="ECO:0000313" key="2">
    <source>
        <dbReference type="Proteomes" id="UP000694387"/>
    </source>
</evidence>
<accession>A0A9L0I8K4</accession>